<gene>
    <name evidence="5" type="ORF">BBBOND_0101680</name>
</gene>
<dbReference type="AlphaFoldDB" id="A0A061D4H8"/>
<dbReference type="KEGG" id="bbig:BBBOND_0101680"/>
<feature type="region of interest" description="Disordered" evidence="3">
    <location>
        <begin position="22"/>
        <end position="44"/>
    </location>
</feature>
<dbReference type="Pfam" id="PF01849">
    <property type="entry name" value="NAC"/>
    <property type="match status" value="1"/>
</dbReference>
<dbReference type="CDD" id="cd22055">
    <property type="entry name" value="NAC_BTF3"/>
    <property type="match status" value="1"/>
</dbReference>
<dbReference type="OrthoDB" id="8033832at2759"/>
<reference evidence="6" key="1">
    <citation type="journal article" date="2014" name="Nucleic Acids Res.">
        <title>The evolutionary dynamics of variant antigen genes in Babesia reveal a history of genomic innovation underlying host-parasite interaction.</title>
        <authorList>
            <person name="Jackson A.P."/>
            <person name="Otto T.D."/>
            <person name="Darby A."/>
            <person name="Ramaprasad A."/>
            <person name="Xia D."/>
            <person name="Echaide I.E."/>
            <person name="Farber M."/>
            <person name="Gahlot S."/>
            <person name="Gamble J."/>
            <person name="Gupta D."/>
            <person name="Gupta Y."/>
            <person name="Jackson L."/>
            <person name="Malandrin L."/>
            <person name="Malas T.B."/>
            <person name="Moussa E."/>
            <person name="Nair M."/>
            <person name="Reid A.J."/>
            <person name="Sanders M."/>
            <person name="Sharma J."/>
            <person name="Tracey A."/>
            <person name="Quail M.A."/>
            <person name="Weir W."/>
            <person name="Wastling J.M."/>
            <person name="Hall N."/>
            <person name="Willadsen P."/>
            <person name="Lingelbach K."/>
            <person name="Shiels B."/>
            <person name="Tait A."/>
            <person name="Berriman M."/>
            <person name="Allred D.R."/>
            <person name="Pain A."/>
        </authorList>
    </citation>
    <scope>NUCLEOTIDE SEQUENCE [LARGE SCALE GENOMIC DNA]</scope>
    <source>
        <strain evidence="6">Bond</strain>
    </source>
</reference>
<evidence type="ECO:0000256" key="3">
    <source>
        <dbReference type="SAM" id="MobiDB-lite"/>
    </source>
</evidence>
<accession>A0A061D4H8</accession>
<feature type="compositionally biased region" description="Basic and acidic residues" evidence="3">
    <location>
        <begin position="147"/>
        <end position="159"/>
    </location>
</feature>
<evidence type="ECO:0000256" key="2">
    <source>
        <dbReference type="RuleBase" id="RU361272"/>
    </source>
</evidence>
<sequence>MSTEVVEHVTPDMLAARERLRARMGVSGTQTGGKGTARRKVKKTSKVVGDDKRLQFGLRSIGAANIPGIEEVQLVKDDGHILVFSNPKVQAAPNANTYVISGLAEERELSLPDIIQQLSAAGFGLPSTSRKDEDSDIPQLVEVFDSVAEKDEERENKIEEVEDDVEEGDDQTAEEPADQDVQGDEPATEAPPKIEEIIEEQ</sequence>
<dbReference type="RefSeq" id="XP_012766025.1">
    <property type="nucleotide sequence ID" value="XM_012910571.1"/>
</dbReference>
<dbReference type="PANTHER" id="PTHR10351">
    <property type="entry name" value="TRANSCRIPTION FACTOR BTF3 FAMILY MEMBER"/>
    <property type="match status" value="1"/>
</dbReference>
<keyword evidence="2" id="KW-0805">Transcription regulation</keyword>
<feature type="compositionally biased region" description="Basic and acidic residues" evidence="3">
    <location>
        <begin position="192"/>
        <end position="201"/>
    </location>
</feature>
<comment type="similarity">
    <text evidence="1 2">Belongs to the NAC-beta family.</text>
</comment>
<dbReference type="Gene3D" id="2.20.70.30">
    <property type="entry name" value="Nascent polypeptide-associated complex domain"/>
    <property type="match status" value="1"/>
</dbReference>
<dbReference type="InterPro" id="IPR039370">
    <property type="entry name" value="BTF3"/>
</dbReference>
<dbReference type="SMART" id="SM01407">
    <property type="entry name" value="NAC"/>
    <property type="match status" value="1"/>
</dbReference>
<feature type="compositionally biased region" description="Acidic residues" evidence="3">
    <location>
        <begin position="160"/>
        <end position="187"/>
    </location>
</feature>
<protein>
    <recommendedName>
        <fullName evidence="2">Nascent polypeptide-associated complex subunit beta</fullName>
    </recommendedName>
</protein>
<name>A0A061D4H8_BABBI</name>
<dbReference type="InterPro" id="IPR002715">
    <property type="entry name" value="Nas_poly-pep-assoc_cplx_dom"/>
</dbReference>
<dbReference type="FunFam" id="2.20.70.30:FF:000001">
    <property type="entry name" value="Transcription factor BTF3 homolog"/>
    <property type="match status" value="1"/>
</dbReference>
<evidence type="ECO:0000259" key="4">
    <source>
        <dbReference type="PROSITE" id="PS51151"/>
    </source>
</evidence>
<feature type="domain" description="NAC-A/B" evidence="4">
    <location>
        <begin position="48"/>
        <end position="113"/>
    </location>
</feature>
<comment type="subunit">
    <text evidence="2">Part of the nascent polypeptide-associated complex (NAC).</text>
</comment>
<evidence type="ECO:0000256" key="1">
    <source>
        <dbReference type="ARBA" id="ARBA00005296"/>
    </source>
</evidence>
<evidence type="ECO:0000313" key="6">
    <source>
        <dbReference type="Proteomes" id="UP000033188"/>
    </source>
</evidence>
<dbReference type="Proteomes" id="UP000033188">
    <property type="component" value="Chromosome 1"/>
</dbReference>
<dbReference type="OMA" id="HAENKHL"/>
<organism evidence="5 6">
    <name type="scientific">Babesia bigemina</name>
    <dbReference type="NCBI Taxonomy" id="5866"/>
    <lineage>
        <taxon>Eukaryota</taxon>
        <taxon>Sar</taxon>
        <taxon>Alveolata</taxon>
        <taxon>Apicomplexa</taxon>
        <taxon>Aconoidasida</taxon>
        <taxon>Piroplasmida</taxon>
        <taxon>Babesiidae</taxon>
        <taxon>Babesia</taxon>
    </lineage>
</organism>
<dbReference type="GeneID" id="24562380"/>
<dbReference type="EMBL" id="LK391707">
    <property type="protein sequence ID" value="CDR93839.1"/>
    <property type="molecule type" value="Genomic_DNA"/>
</dbReference>
<proteinExistence type="inferred from homology"/>
<dbReference type="STRING" id="5866.A0A061D4H8"/>
<feature type="region of interest" description="Disordered" evidence="3">
    <location>
        <begin position="145"/>
        <end position="201"/>
    </location>
</feature>
<keyword evidence="2" id="KW-0804">Transcription</keyword>
<evidence type="ECO:0000313" key="5">
    <source>
        <dbReference type="EMBL" id="CDR93839.1"/>
    </source>
</evidence>
<dbReference type="VEuPathDB" id="PiroplasmaDB:BBBOND_0101680"/>
<dbReference type="PROSITE" id="PS51151">
    <property type="entry name" value="NAC_AB"/>
    <property type="match status" value="1"/>
</dbReference>
<keyword evidence="6" id="KW-1185">Reference proteome</keyword>
<dbReference type="InterPro" id="IPR038187">
    <property type="entry name" value="NAC_A/B_dom_sf"/>
</dbReference>